<name>A0ABU3PDC9_9BURK</name>
<dbReference type="EMBL" id="JAVXZY010000005">
    <property type="protein sequence ID" value="MDT9000327.1"/>
    <property type="molecule type" value="Genomic_DNA"/>
</dbReference>
<proteinExistence type="predicted"/>
<organism evidence="1 2">
    <name type="scientific">Roseateles aquae</name>
    <dbReference type="NCBI Taxonomy" id="3077235"/>
    <lineage>
        <taxon>Bacteria</taxon>
        <taxon>Pseudomonadati</taxon>
        <taxon>Pseudomonadota</taxon>
        <taxon>Betaproteobacteria</taxon>
        <taxon>Burkholderiales</taxon>
        <taxon>Sphaerotilaceae</taxon>
        <taxon>Roseateles</taxon>
    </lineage>
</organism>
<dbReference type="RefSeq" id="WP_315650894.1">
    <property type="nucleotide sequence ID" value="NZ_JAVXZY010000005.1"/>
</dbReference>
<evidence type="ECO:0000313" key="2">
    <source>
        <dbReference type="Proteomes" id="UP001246372"/>
    </source>
</evidence>
<gene>
    <name evidence="1" type="ORF">RQP53_13720</name>
</gene>
<comment type="caution">
    <text evidence="1">The sequence shown here is derived from an EMBL/GenBank/DDBJ whole genome shotgun (WGS) entry which is preliminary data.</text>
</comment>
<accession>A0ABU3PDC9</accession>
<evidence type="ECO:0000313" key="1">
    <source>
        <dbReference type="EMBL" id="MDT9000327.1"/>
    </source>
</evidence>
<protein>
    <submittedName>
        <fullName evidence="1">Uncharacterized protein</fullName>
    </submittedName>
</protein>
<reference evidence="1" key="1">
    <citation type="submission" date="2023-09" db="EMBL/GenBank/DDBJ databases">
        <title>Paucibacter sp. APW11 Genome sequencing and assembly.</title>
        <authorList>
            <person name="Kim I."/>
        </authorList>
    </citation>
    <scope>NUCLEOTIDE SEQUENCE</scope>
    <source>
        <strain evidence="1">APW11</strain>
    </source>
</reference>
<dbReference type="Proteomes" id="UP001246372">
    <property type="component" value="Unassembled WGS sequence"/>
</dbReference>
<sequence length="190" mass="20375">MSGLLQRFDGALMAPPGPAAAPLLSEDAALLAALRRWCLFDAARERQDGAPRPRQPMTIARLAGPHPRQAQLAEHLALELDGSLLLQARGRLGGLALRVRVKLQDAGLWPSNADTAIWDAGWLRAGATQACEQFHPRRATLLLVDASAQPQLPQAVAALRQASAGYARPLRVLLLNPPEHLAGETLHVIA</sequence>
<keyword evidence="2" id="KW-1185">Reference proteome</keyword>